<comment type="caution">
    <text evidence="1">The sequence shown here is derived from an EMBL/GenBank/DDBJ whole genome shotgun (WGS) entry which is preliminary data.</text>
</comment>
<keyword evidence="2" id="KW-1185">Reference proteome</keyword>
<dbReference type="InterPro" id="IPR021133">
    <property type="entry name" value="HEAT_type_2"/>
</dbReference>
<dbReference type="InterPro" id="IPR014825">
    <property type="entry name" value="DNA_alkylation"/>
</dbReference>
<dbReference type="OrthoDB" id="9797162at2"/>
<name>A0A4Z0L9X6_9FLAO</name>
<dbReference type="InterPro" id="IPR016024">
    <property type="entry name" value="ARM-type_fold"/>
</dbReference>
<organism evidence="1 2">
    <name type="scientific">Flavobacterium humi</name>
    <dbReference type="NCBI Taxonomy" id="2562683"/>
    <lineage>
        <taxon>Bacteria</taxon>
        <taxon>Pseudomonadati</taxon>
        <taxon>Bacteroidota</taxon>
        <taxon>Flavobacteriia</taxon>
        <taxon>Flavobacteriales</taxon>
        <taxon>Flavobacteriaceae</taxon>
        <taxon>Flavobacterium</taxon>
    </lineage>
</organism>
<dbReference type="EMBL" id="SRLH01000004">
    <property type="protein sequence ID" value="TGD57999.1"/>
    <property type="molecule type" value="Genomic_DNA"/>
</dbReference>
<dbReference type="RefSeq" id="WP_135526171.1">
    <property type="nucleotide sequence ID" value="NZ_SRLH01000004.1"/>
</dbReference>
<accession>A0A4Z0L9X6</accession>
<dbReference type="SUPFAM" id="SSF48371">
    <property type="entry name" value="ARM repeat"/>
    <property type="match status" value="1"/>
</dbReference>
<evidence type="ECO:0000313" key="1">
    <source>
        <dbReference type="EMBL" id="TGD57999.1"/>
    </source>
</evidence>
<dbReference type="Pfam" id="PF08713">
    <property type="entry name" value="DNA_alkylation"/>
    <property type="match status" value="1"/>
</dbReference>
<dbReference type="Gene3D" id="1.25.40.290">
    <property type="entry name" value="ARM repeat domains"/>
    <property type="match status" value="1"/>
</dbReference>
<proteinExistence type="predicted"/>
<dbReference type="Proteomes" id="UP000297407">
    <property type="component" value="Unassembled WGS sequence"/>
</dbReference>
<sequence length="367" mass="42589">MSTLLKDIYSPVFYEKFSAIASEALPSFDRQKFISLLFDENWKKRELKDRMKHTSAVLNQFLPKDFEKAVPVLEKIITLIRQKDFKETSLVFMFFPDYIETYGIDHYETSVKHIEFVTQFTSCEFAVRPFILKYGEKMLQQMHHWSLHENHHVRRLASEGSRPRLPWAMAIPELKKNPGPLLPLLENLKNDPSEYVRRSVANHLNDISKDHPGVMLAIAEKWKGNGKETDAIIKHGSRTLLKQGNPEILHYYGLTDSLTIGIEGFKILTPTVQIGDALSFSFTLQNNEEIPKPVRIEYGIYYLRQNGQLSKKVFKISERQIRPGEQLKIEKKQSFKIITTRKFYKGPQQLSIIINGTERGIMAFELA</sequence>
<gene>
    <name evidence="1" type="ORF">E4635_08295</name>
</gene>
<protein>
    <submittedName>
        <fullName evidence="1">DNA alkylation repair protein</fullName>
    </submittedName>
</protein>
<dbReference type="AlphaFoldDB" id="A0A4Z0L9X6"/>
<reference evidence="1 2" key="1">
    <citation type="submission" date="2019-04" db="EMBL/GenBank/DDBJ databases">
        <title>Flavobacterium sp. strain DS2-A Genome sequencing and assembly.</title>
        <authorList>
            <person name="Kim I."/>
        </authorList>
    </citation>
    <scope>NUCLEOTIDE SEQUENCE [LARGE SCALE GENOMIC DNA]</scope>
    <source>
        <strain evidence="1 2">DS2-A</strain>
    </source>
</reference>
<dbReference type="PROSITE" id="PS50077">
    <property type="entry name" value="HEAT_REPEAT"/>
    <property type="match status" value="1"/>
</dbReference>
<evidence type="ECO:0000313" key="2">
    <source>
        <dbReference type="Proteomes" id="UP000297407"/>
    </source>
</evidence>